<evidence type="ECO:0000256" key="2">
    <source>
        <dbReference type="ARBA" id="ARBA00007579"/>
    </source>
</evidence>
<evidence type="ECO:0000313" key="13">
    <source>
        <dbReference type="Proteomes" id="UP001202248"/>
    </source>
</evidence>
<dbReference type="EC" id="5.3.3.2" evidence="3 10"/>
<dbReference type="EMBL" id="JAKWBL010000004">
    <property type="protein sequence ID" value="MCH5599676.1"/>
    <property type="molecule type" value="Genomic_DNA"/>
</dbReference>
<dbReference type="Pfam" id="PF00293">
    <property type="entry name" value="NUDIX"/>
    <property type="match status" value="1"/>
</dbReference>
<dbReference type="RefSeq" id="WP_240831714.1">
    <property type="nucleotide sequence ID" value="NZ_JAKWBL010000004.1"/>
</dbReference>
<evidence type="ECO:0000313" key="12">
    <source>
        <dbReference type="EMBL" id="MCH5599676.1"/>
    </source>
</evidence>
<dbReference type="Proteomes" id="UP001202248">
    <property type="component" value="Unassembled WGS sequence"/>
</dbReference>
<feature type="domain" description="Nudix hydrolase" evidence="11">
    <location>
        <begin position="31"/>
        <end position="163"/>
    </location>
</feature>
<comment type="caution">
    <text evidence="12">The sequence shown here is derived from an EMBL/GenBank/DDBJ whole genome shotgun (WGS) entry which is preliminary data.</text>
</comment>
<evidence type="ECO:0000259" key="11">
    <source>
        <dbReference type="PROSITE" id="PS51462"/>
    </source>
</evidence>
<organism evidence="12 13">
    <name type="scientific">Niabella ginsengisoli</name>
    <dbReference type="NCBI Taxonomy" id="522298"/>
    <lineage>
        <taxon>Bacteria</taxon>
        <taxon>Pseudomonadati</taxon>
        <taxon>Bacteroidota</taxon>
        <taxon>Chitinophagia</taxon>
        <taxon>Chitinophagales</taxon>
        <taxon>Chitinophagaceae</taxon>
        <taxon>Niabella</taxon>
    </lineage>
</organism>
<proteinExistence type="inferred from homology"/>
<dbReference type="CDD" id="cd02885">
    <property type="entry name" value="NUDIX_IPP_Isomerase"/>
    <property type="match status" value="1"/>
</dbReference>
<dbReference type="InterPro" id="IPR056375">
    <property type="entry name" value="Idi_bact"/>
</dbReference>
<keyword evidence="9 12" id="KW-0413">Isomerase</keyword>
<name>A0ABS9SN32_9BACT</name>
<comment type="pathway">
    <text evidence="1">Isoprenoid biosynthesis; dimethylallyl diphosphate biosynthesis; dimethylallyl diphosphate from isopentenyl diphosphate: step 1/1.</text>
</comment>
<sequence>MALHNDFVILVDENDNAKGTMEKMEAHQKGLLHRAFSVLLFNDKKEWLLQQRALDKYHCGGLWTNTCCSHPFPDEDILHAAKRRLKEEMGIEGELDKAFDFIYKASFKNGLTEHEFDHVFIGQFSDTPNINTQEVADWKYISLSDLKEDLQLHPEKYTPWFKIIIDKM</sequence>
<evidence type="ECO:0000256" key="6">
    <source>
        <dbReference type="ARBA" id="ARBA00022842"/>
    </source>
</evidence>
<comment type="similarity">
    <text evidence="2">Belongs to the IPP isomerase type 1 family.</text>
</comment>
<protein>
    <recommendedName>
        <fullName evidence="3 10">Isopentenyl-diphosphate delta-isomerase</fullName>
        <ecNumber evidence="3 10">5.3.3.2</ecNumber>
    </recommendedName>
</protein>
<evidence type="ECO:0000256" key="1">
    <source>
        <dbReference type="ARBA" id="ARBA00004826"/>
    </source>
</evidence>
<keyword evidence="5" id="KW-0479">Metal-binding</keyword>
<evidence type="ECO:0000256" key="9">
    <source>
        <dbReference type="ARBA" id="ARBA00023235"/>
    </source>
</evidence>
<keyword evidence="13" id="KW-1185">Reference proteome</keyword>
<accession>A0ABS9SN32</accession>
<dbReference type="NCBIfam" id="NF002995">
    <property type="entry name" value="PRK03759.1"/>
    <property type="match status" value="1"/>
</dbReference>
<dbReference type="HAMAP" id="MF_00202">
    <property type="entry name" value="Idi"/>
    <property type="match status" value="1"/>
</dbReference>
<dbReference type="PIRSF" id="PIRSF018427">
    <property type="entry name" value="Isopntndiph_ism"/>
    <property type="match status" value="1"/>
</dbReference>
<dbReference type="PROSITE" id="PS51462">
    <property type="entry name" value="NUDIX"/>
    <property type="match status" value="1"/>
</dbReference>
<evidence type="ECO:0000256" key="5">
    <source>
        <dbReference type="ARBA" id="ARBA00022723"/>
    </source>
</evidence>
<dbReference type="Gene3D" id="3.90.79.10">
    <property type="entry name" value="Nucleoside Triphosphate Pyrophosphohydrolase"/>
    <property type="match status" value="1"/>
</dbReference>
<evidence type="ECO:0000256" key="7">
    <source>
        <dbReference type="ARBA" id="ARBA00023211"/>
    </source>
</evidence>
<dbReference type="NCBIfam" id="TIGR02150">
    <property type="entry name" value="IPP_isom_1"/>
    <property type="match status" value="1"/>
</dbReference>
<dbReference type="GO" id="GO:0004452">
    <property type="term" value="F:isopentenyl-diphosphate delta-isomerase activity"/>
    <property type="evidence" value="ECO:0007669"/>
    <property type="project" value="UniProtKB-EC"/>
</dbReference>
<dbReference type="PANTHER" id="PTHR10885:SF0">
    <property type="entry name" value="ISOPENTENYL-DIPHOSPHATE DELTA-ISOMERASE"/>
    <property type="match status" value="1"/>
</dbReference>
<evidence type="ECO:0000256" key="10">
    <source>
        <dbReference type="NCBIfam" id="TIGR02150"/>
    </source>
</evidence>
<evidence type="ECO:0000256" key="3">
    <source>
        <dbReference type="ARBA" id="ARBA00012057"/>
    </source>
</evidence>
<keyword evidence="8" id="KW-0414">Isoprene biosynthesis</keyword>
<evidence type="ECO:0000256" key="8">
    <source>
        <dbReference type="ARBA" id="ARBA00023229"/>
    </source>
</evidence>
<dbReference type="InterPro" id="IPR015797">
    <property type="entry name" value="NUDIX_hydrolase-like_dom_sf"/>
</dbReference>
<reference evidence="12 13" key="1">
    <citation type="submission" date="2022-02" db="EMBL/GenBank/DDBJ databases">
        <authorList>
            <person name="Min J."/>
        </authorList>
    </citation>
    <scope>NUCLEOTIDE SEQUENCE [LARGE SCALE GENOMIC DNA]</scope>
    <source>
        <strain evidence="12 13">GR10-1</strain>
    </source>
</reference>
<gene>
    <name evidence="12" type="primary">idi</name>
    <name evidence="12" type="ORF">MKP09_18045</name>
</gene>
<keyword evidence="6" id="KW-0460">Magnesium</keyword>
<dbReference type="PANTHER" id="PTHR10885">
    <property type="entry name" value="ISOPENTENYL-DIPHOSPHATE DELTA-ISOMERASE"/>
    <property type="match status" value="1"/>
</dbReference>
<evidence type="ECO:0000256" key="4">
    <source>
        <dbReference type="ARBA" id="ARBA00022490"/>
    </source>
</evidence>
<keyword evidence="7" id="KW-0464">Manganese</keyword>
<dbReference type="InterPro" id="IPR000086">
    <property type="entry name" value="NUDIX_hydrolase_dom"/>
</dbReference>
<dbReference type="InterPro" id="IPR011876">
    <property type="entry name" value="IsopentenylPP_isomerase_typ1"/>
</dbReference>
<keyword evidence="4" id="KW-0963">Cytoplasm</keyword>
<dbReference type="SUPFAM" id="SSF55811">
    <property type="entry name" value="Nudix"/>
    <property type="match status" value="1"/>
</dbReference>